<dbReference type="GO" id="GO:0051075">
    <property type="term" value="F:S-adenosylmethionine:tRNA ribosyltransferase-isomerase activity"/>
    <property type="evidence" value="ECO:0007669"/>
    <property type="project" value="UniProtKB-EC"/>
</dbReference>
<keyword evidence="1 5" id="KW-0963">Cytoplasm</keyword>
<accession>A0A9D5KAY0</accession>
<comment type="catalytic activity">
    <reaction evidence="5">
        <text>7-aminomethyl-7-carbaguanosine(34) in tRNA + S-adenosyl-L-methionine = epoxyqueuosine(34) in tRNA + adenine + L-methionine + 2 H(+)</text>
        <dbReference type="Rhea" id="RHEA:32155"/>
        <dbReference type="Rhea" id="RHEA-COMP:10342"/>
        <dbReference type="Rhea" id="RHEA-COMP:18582"/>
        <dbReference type="ChEBI" id="CHEBI:15378"/>
        <dbReference type="ChEBI" id="CHEBI:16708"/>
        <dbReference type="ChEBI" id="CHEBI:57844"/>
        <dbReference type="ChEBI" id="CHEBI:59789"/>
        <dbReference type="ChEBI" id="CHEBI:82833"/>
        <dbReference type="ChEBI" id="CHEBI:194443"/>
        <dbReference type="EC" id="2.4.99.17"/>
    </reaction>
</comment>
<comment type="subcellular location">
    <subcellularLocation>
        <location evidence="5">Cytoplasm</location>
    </subcellularLocation>
</comment>
<dbReference type="InterPro" id="IPR042118">
    <property type="entry name" value="QueA_dom1"/>
</dbReference>
<keyword evidence="6" id="KW-0328">Glycosyltransferase</keyword>
<dbReference type="EMBL" id="WJKJ01000310">
    <property type="protein sequence ID" value="MBD3365394.1"/>
    <property type="molecule type" value="Genomic_DNA"/>
</dbReference>
<evidence type="ECO:0000313" key="7">
    <source>
        <dbReference type="Proteomes" id="UP000630660"/>
    </source>
</evidence>
<sequence length="333" mass="38029">MRVEEFRYDLPEDRIALYPAQPRDACLLIVVHRDSGRIEHSRFRDIIDYLKPGDCIVLNESKVQPVRFRLRRISGGLIELLFTGKDDGQWIALVRPAKRIKTKEKLIDERGEEVVEILEIDKGKVRLKLLIEEESLFESLGLAPLPAYIKRVPEEIDLKTYQAVFARKGFSIAAPTAGLHFTKKLLETIRTKGVQVVYIRLDVGEGTFRPIKTDKVEDHSMLPENFLITDKAARIINNAKRIIAVGTTVTRTLESFPEENGIMPGRRSTDLFIYPGYKFRYVDTLLTNFHQPSSTPLLLTCAFAGKEMILEAYRQALGKGYRFLSYGDAMLIL</sequence>
<dbReference type="NCBIfam" id="TIGR00113">
    <property type="entry name" value="queA"/>
    <property type="match status" value="1"/>
</dbReference>
<dbReference type="Pfam" id="PF02547">
    <property type="entry name" value="Queuosine_synth"/>
    <property type="match status" value="1"/>
</dbReference>
<dbReference type="InterPro" id="IPR042119">
    <property type="entry name" value="QueA_dom2"/>
</dbReference>
<dbReference type="NCBIfam" id="NF001140">
    <property type="entry name" value="PRK00147.1"/>
    <property type="match status" value="1"/>
</dbReference>
<comment type="similarity">
    <text evidence="5">Belongs to the QueA family.</text>
</comment>
<organism evidence="6 7">
    <name type="scientific">candidate division WOR-3 bacterium</name>
    <dbReference type="NCBI Taxonomy" id="2052148"/>
    <lineage>
        <taxon>Bacteria</taxon>
        <taxon>Bacteria division WOR-3</taxon>
    </lineage>
</organism>
<evidence type="ECO:0000256" key="2">
    <source>
        <dbReference type="ARBA" id="ARBA00022679"/>
    </source>
</evidence>
<evidence type="ECO:0000256" key="5">
    <source>
        <dbReference type="HAMAP-Rule" id="MF_00113"/>
    </source>
</evidence>
<dbReference type="GO" id="GO:0005737">
    <property type="term" value="C:cytoplasm"/>
    <property type="evidence" value="ECO:0007669"/>
    <property type="project" value="UniProtKB-SubCell"/>
</dbReference>
<dbReference type="InterPro" id="IPR036100">
    <property type="entry name" value="QueA_sf"/>
</dbReference>
<comment type="pathway">
    <text evidence="5">tRNA modification; tRNA-queuosine biosynthesis.</text>
</comment>
<dbReference type="Gene3D" id="3.40.1780.10">
    <property type="entry name" value="QueA-like"/>
    <property type="match status" value="2"/>
</dbReference>
<dbReference type="AlphaFoldDB" id="A0A9D5KAY0"/>
<dbReference type="Gene3D" id="2.40.10.240">
    <property type="entry name" value="QueA-like"/>
    <property type="match status" value="1"/>
</dbReference>
<evidence type="ECO:0000256" key="1">
    <source>
        <dbReference type="ARBA" id="ARBA00022490"/>
    </source>
</evidence>
<keyword evidence="2 5" id="KW-0808">Transferase</keyword>
<keyword evidence="3 5" id="KW-0949">S-adenosyl-L-methionine</keyword>
<comment type="caution">
    <text evidence="6">The sequence shown here is derived from an EMBL/GenBank/DDBJ whole genome shotgun (WGS) entry which is preliminary data.</text>
</comment>
<keyword evidence="4 5" id="KW-0671">Queuosine biosynthesis</keyword>
<evidence type="ECO:0000313" key="6">
    <source>
        <dbReference type="EMBL" id="MBD3365394.1"/>
    </source>
</evidence>
<dbReference type="PANTHER" id="PTHR30307">
    <property type="entry name" value="S-ADENOSYLMETHIONINE:TRNA RIBOSYLTRANSFERASE-ISOMERASE"/>
    <property type="match status" value="1"/>
</dbReference>
<dbReference type="GO" id="GO:0008616">
    <property type="term" value="P:tRNA queuosine(34) biosynthetic process"/>
    <property type="evidence" value="ECO:0007669"/>
    <property type="project" value="UniProtKB-UniRule"/>
</dbReference>
<name>A0A9D5KAY0_UNCW3</name>
<proteinExistence type="inferred from homology"/>
<evidence type="ECO:0000256" key="4">
    <source>
        <dbReference type="ARBA" id="ARBA00022785"/>
    </source>
</evidence>
<protein>
    <recommendedName>
        <fullName evidence="5">S-adenosylmethionine:tRNA ribosyltransferase-isomerase</fullName>
        <ecNumber evidence="5">2.4.99.17</ecNumber>
    </recommendedName>
    <alternativeName>
        <fullName evidence="5">Queuosine biosynthesis protein QueA</fullName>
    </alternativeName>
</protein>
<dbReference type="PANTHER" id="PTHR30307:SF0">
    <property type="entry name" value="S-ADENOSYLMETHIONINE:TRNA RIBOSYLTRANSFERASE-ISOMERASE"/>
    <property type="match status" value="1"/>
</dbReference>
<reference evidence="6" key="1">
    <citation type="submission" date="2019-11" db="EMBL/GenBank/DDBJ databases">
        <title>Microbial mats filling the niche in hypersaline microbial mats.</title>
        <authorList>
            <person name="Wong H.L."/>
            <person name="Macleod F.I."/>
            <person name="White R.A. III"/>
            <person name="Burns B.P."/>
        </authorList>
    </citation>
    <scope>NUCLEOTIDE SEQUENCE</scope>
    <source>
        <strain evidence="6">Bin_327</strain>
    </source>
</reference>
<comment type="subunit">
    <text evidence="5">Monomer.</text>
</comment>
<dbReference type="EC" id="2.4.99.17" evidence="5"/>
<gene>
    <name evidence="5 6" type="primary">queA</name>
    <name evidence="6" type="ORF">GF359_09295</name>
</gene>
<dbReference type="InterPro" id="IPR003699">
    <property type="entry name" value="QueA"/>
</dbReference>
<dbReference type="SUPFAM" id="SSF111337">
    <property type="entry name" value="QueA-like"/>
    <property type="match status" value="1"/>
</dbReference>
<dbReference type="HAMAP" id="MF_00113">
    <property type="entry name" value="QueA"/>
    <property type="match status" value="1"/>
</dbReference>
<comment type="function">
    <text evidence="5">Transfers and isomerizes the ribose moiety from AdoMet to the 7-aminomethyl group of 7-deazaguanine (preQ1-tRNA) to give epoxyqueuosine (oQ-tRNA).</text>
</comment>
<dbReference type="Proteomes" id="UP000630660">
    <property type="component" value="Unassembled WGS sequence"/>
</dbReference>
<evidence type="ECO:0000256" key="3">
    <source>
        <dbReference type="ARBA" id="ARBA00022691"/>
    </source>
</evidence>